<sequence length="56" mass="6511">ITEEIFETFSNSTPIETEEPANDFNSEENSSSNELVPEENEEDIFFDTLEQQPQRI</sequence>
<evidence type="ECO:0000313" key="3">
    <source>
        <dbReference type="Proteomes" id="UP000765509"/>
    </source>
</evidence>
<dbReference type="EMBL" id="AVOT02087738">
    <property type="protein sequence ID" value="MBW0571215.1"/>
    <property type="molecule type" value="Genomic_DNA"/>
</dbReference>
<proteinExistence type="predicted"/>
<feature type="region of interest" description="Disordered" evidence="1">
    <location>
        <begin position="1"/>
        <end position="42"/>
    </location>
</feature>
<reference evidence="2" key="1">
    <citation type="submission" date="2021-03" db="EMBL/GenBank/DDBJ databases">
        <title>Draft genome sequence of rust myrtle Austropuccinia psidii MF-1, a brazilian biotype.</title>
        <authorList>
            <person name="Quecine M.C."/>
            <person name="Pachon D.M.R."/>
            <person name="Bonatelli M.L."/>
            <person name="Correr F.H."/>
            <person name="Franceschini L.M."/>
            <person name="Leite T.F."/>
            <person name="Margarido G.R.A."/>
            <person name="Almeida C.A."/>
            <person name="Ferrarezi J.A."/>
            <person name="Labate C.A."/>
        </authorList>
    </citation>
    <scope>NUCLEOTIDE SEQUENCE</scope>
    <source>
        <strain evidence="2">MF-1</strain>
    </source>
</reference>
<dbReference type="AlphaFoldDB" id="A0A9Q3JXF2"/>
<evidence type="ECO:0000313" key="2">
    <source>
        <dbReference type="EMBL" id="MBW0571215.1"/>
    </source>
</evidence>
<keyword evidence="3" id="KW-1185">Reference proteome</keyword>
<protein>
    <submittedName>
        <fullName evidence="2">Uncharacterized protein</fullName>
    </submittedName>
</protein>
<gene>
    <name evidence="2" type="ORF">O181_110930</name>
</gene>
<name>A0A9Q3JXF2_9BASI</name>
<accession>A0A9Q3JXF2</accession>
<comment type="caution">
    <text evidence="2">The sequence shown here is derived from an EMBL/GenBank/DDBJ whole genome shotgun (WGS) entry which is preliminary data.</text>
</comment>
<dbReference type="Proteomes" id="UP000765509">
    <property type="component" value="Unassembled WGS sequence"/>
</dbReference>
<feature type="non-terminal residue" evidence="2">
    <location>
        <position position="1"/>
    </location>
</feature>
<evidence type="ECO:0000256" key="1">
    <source>
        <dbReference type="SAM" id="MobiDB-lite"/>
    </source>
</evidence>
<organism evidence="2 3">
    <name type="scientific">Austropuccinia psidii MF-1</name>
    <dbReference type="NCBI Taxonomy" id="1389203"/>
    <lineage>
        <taxon>Eukaryota</taxon>
        <taxon>Fungi</taxon>
        <taxon>Dikarya</taxon>
        <taxon>Basidiomycota</taxon>
        <taxon>Pucciniomycotina</taxon>
        <taxon>Pucciniomycetes</taxon>
        <taxon>Pucciniales</taxon>
        <taxon>Sphaerophragmiaceae</taxon>
        <taxon>Austropuccinia</taxon>
    </lineage>
</organism>